<comment type="similarity">
    <text evidence="1">Belongs to the ATP-dependent AMP-binding enzyme family.</text>
</comment>
<dbReference type="PANTHER" id="PTHR43605">
    <property type="entry name" value="ACYL-COENZYME A SYNTHETASE"/>
    <property type="match status" value="1"/>
</dbReference>
<dbReference type="GO" id="GO:0031956">
    <property type="term" value="F:medium-chain fatty acid-CoA ligase activity"/>
    <property type="evidence" value="ECO:0007669"/>
    <property type="project" value="UniProtKB-EC"/>
</dbReference>
<dbReference type="Proteomes" id="UP000228934">
    <property type="component" value="Unassembled WGS sequence"/>
</dbReference>
<dbReference type="GO" id="GO:0006637">
    <property type="term" value="P:acyl-CoA metabolic process"/>
    <property type="evidence" value="ECO:0007669"/>
    <property type="project" value="TreeGrafter"/>
</dbReference>
<dbReference type="InterPro" id="IPR000873">
    <property type="entry name" value="AMP-dep_synth/lig_dom"/>
</dbReference>
<keyword evidence="5" id="KW-0067">ATP-binding</keyword>
<protein>
    <recommendedName>
        <fullName evidence="6">medium-chain acyl-CoA ligase</fullName>
        <ecNumber evidence="6">6.2.1.2</ecNumber>
    </recommendedName>
</protein>
<evidence type="ECO:0000313" key="9">
    <source>
        <dbReference type="EMBL" id="PIO34077.1"/>
    </source>
</evidence>
<dbReference type="PANTHER" id="PTHR43605:SF10">
    <property type="entry name" value="ACYL-COA SYNTHETASE MEDIUM CHAIN FAMILY MEMBER 3"/>
    <property type="match status" value="1"/>
</dbReference>
<evidence type="ECO:0000256" key="4">
    <source>
        <dbReference type="ARBA" id="ARBA00022832"/>
    </source>
</evidence>
<dbReference type="AlphaFoldDB" id="A0A2G9S1P7"/>
<keyword evidence="3" id="KW-0547">Nucleotide-binding</keyword>
<feature type="non-terminal residue" evidence="9">
    <location>
        <position position="196"/>
    </location>
</feature>
<dbReference type="InterPro" id="IPR042099">
    <property type="entry name" value="ANL_N_sf"/>
</dbReference>
<feature type="domain" description="AMP-dependent synthetase/ligase" evidence="8">
    <location>
        <begin position="80"/>
        <end position="196"/>
    </location>
</feature>
<comment type="catalytic activity">
    <reaction evidence="7">
        <text>a medium-chain fatty acid + ATP + CoA = a medium-chain fatty acyl-CoA + AMP + diphosphate</text>
        <dbReference type="Rhea" id="RHEA:48340"/>
        <dbReference type="ChEBI" id="CHEBI:30616"/>
        <dbReference type="ChEBI" id="CHEBI:33019"/>
        <dbReference type="ChEBI" id="CHEBI:57287"/>
        <dbReference type="ChEBI" id="CHEBI:59558"/>
        <dbReference type="ChEBI" id="CHEBI:90546"/>
        <dbReference type="ChEBI" id="CHEBI:456215"/>
        <dbReference type="EC" id="6.2.1.2"/>
    </reaction>
    <physiologicalReaction direction="left-to-right" evidence="7">
        <dbReference type="Rhea" id="RHEA:48341"/>
    </physiologicalReaction>
</comment>
<evidence type="ECO:0000256" key="5">
    <source>
        <dbReference type="ARBA" id="ARBA00022840"/>
    </source>
</evidence>
<dbReference type="OrthoDB" id="6614653at2759"/>
<evidence type="ECO:0000259" key="8">
    <source>
        <dbReference type="Pfam" id="PF00501"/>
    </source>
</evidence>
<organism evidence="9 10">
    <name type="scientific">Aquarana catesbeiana</name>
    <name type="common">American bullfrog</name>
    <name type="synonym">Rana catesbeiana</name>
    <dbReference type="NCBI Taxonomy" id="8400"/>
    <lineage>
        <taxon>Eukaryota</taxon>
        <taxon>Metazoa</taxon>
        <taxon>Chordata</taxon>
        <taxon>Craniata</taxon>
        <taxon>Vertebrata</taxon>
        <taxon>Euteleostomi</taxon>
        <taxon>Amphibia</taxon>
        <taxon>Batrachia</taxon>
        <taxon>Anura</taxon>
        <taxon>Neobatrachia</taxon>
        <taxon>Ranoidea</taxon>
        <taxon>Ranidae</taxon>
        <taxon>Aquarana</taxon>
    </lineage>
</organism>
<evidence type="ECO:0000256" key="2">
    <source>
        <dbReference type="ARBA" id="ARBA00022598"/>
    </source>
</evidence>
<evidence type="ECO:0000313" key="10">
    <source>
        <dbReference type="Proteomes" id="UP000228934"/>
    </source>
</evidence>
<evidence type="ECO:0000256" key="3">
    <source>
        <dbReference type="ARBA" id="ARBA00022741"/>
    </source>
</evidence>
<keyword evidence="2" id="KW-0436">Ligase</keyword>
<keyword evidence="4" id="KW-0443">Lipid metabolism</keyword>
<evidence type="ECO:0000256" key="7">
    <source>
        <dbReference type="ARBA" id="ARBA00048477"/>
    </source>
</evidence>
<dbReference type="InterPro" id="IPR051087">
    <property type="entry name" value="Mitochondrial_ACSM"/>
</dbReference>
<dbReference type="SUPFAM" id="SSF56801">
    <property type="entry name" value="Acetyl-CoA synthetase-like"/>
    <property type="match status" value="1"/>
</dbReference>
<sequence length="196" mass="21897">MIMISITGLILIPGTTQLTAKDILHRLQTSDAKCIITHDALAPVVDSIAAQAPCMKNKMVVSGSPREGWLSFQELFQYWLDLLPSDVFWNASDTGWAKSAWSSVFSPWIQGSCVFAHGMPRFDAEVILETLVKYPVTTFCSAPTLYRMMVLHNLDSYKFKSLKHCISAGEPINPQVMEQWKATTGLDIYEGYGQTE</sequence>
<dbReference type="GO" id="GO:0006633">
    <property type="term" value="P:fatty acid biosynthetic process"/>
    <property type="evidence" value="ECO:0007669"/>
    <property type="project" value="TreeGrafter"/>
</dbReference>
<reference evidence="10" key="1">
    <citation type="journal article" date="2017" name="Nat. Commun.">
        <title>The North American bullfrog draft genome provides insight into hormonal regulation of long noncoding RNA.</title>
        <authorList>
            <person name="Hammond S.A."/>
            <person name="Warren R.L."/>
            <person name="Vandervalk B.P."/>
            <person name="Kucuk E."/>
            <person name="Khan H."/>
            <person name="Gibb E.A."/>
            <person name="Pandoh P."/>
            <person name="Kirk H."/>
            <person name="Zhao Y."/>
            <person name="Jones M."/>
            <person name="Mungall A.J."/>
            <person name="Coope R."/>
            <person name="Pleasance S."/>
            <person name="Moore R.A."/>
            <person name="Holt R.A."/>
            <person name="Round J.M."/>
            <person name="Ohora S."/>
            <person name="Walle B.V."/>
            <person name="Veldhoen N."/>
            <person name="Helbing C.C."/>
            <person name="Birol I."/>
        </authorList>
    </citation>
    <scope>NUCLEOTIDE SEQUENCE [LARGE SCALE GENOMIC DNA]</scope>
</reference>
<evidence type="ECO:0000256" key="1">
    <source>
        <dbReference type="ARBA" id="ARBA00006432"/>
    </source>
</evidence>
<gene>
    <name evidence="9" type="ORF">AB205_0202640</name>
</gene>
<dbReference type="EMBL" id="KV927355">
    <property type="protein sequence ID" value="PIO34077.1"/>
    <property type="molecule type" value="Genomic_DNA"/>
</dbReference>
<dbReference type="GO" id="GO:0005759">
    <property type="term" value="C:mitochondrial matrix"/>
    <property type="evidence" value="ECO:0007669"/>
    <property type="project" value="TreeGrafter"/>
</dbReference>
<keyword evidence="10" id="KW-1185">Reference proteome</keyword>
<dbReference type="GO" id="GO:0005524">
    <property type="term" value="F:ATP binding"/>
    <property type="evidence" value="ECO:0007669"/>
    <property type="project" value="UniProtKB-KW"/>
</dbReference>
<dbReference type="EC" id="6.2.1.2" evidence="6"/>
<accession>A0A2G9S1P7</accession>
<dbReference type="Pfam" id="PF00501">
    <property type="entry name" value="AMP-binding"/>
    <property type="match status" value="1"/>
</dbReference>
<dbReference type="Gene3D" id="3.40.50.12780">
    <property type="entry name" value="N-terminal domain of ligase-like"/>
    <property type="match status" value="2"/>
</dbReference>
<evidence type="ECO:0000256" key="6">
    <source>
        <dbReference type="ARBA" id="ARBA00039009"/>
    </source>
</evidence>
<proteinExistence type="inferred from homology"/>
<keyword evidence="4" id="KW-0276">Fatty acid metabolism</keyword>
<dbReference type="GO" id="GO:0004321">
    <property type="term" value="F:fatty-acyl-CoA synthase activity"/>
    <property type="evidence" value="ECO:0007669"/>
    <property type="project" value="TreeGrafter"/>
</dbReference>
<name>A0A2G9S1P7_AQUCT</name>